<protein>
    <recommendedName>
        <fullName evidence="3">DUF1572 domain-containing protein</fullName>
    </recommendedName>
</protein>
<sequence length="170" mass="20357">MFASSQTEVMSEYLRSVKSRFQDAKDYAEKTFLQLEDEHLVWYPNEDSNSIAVIVKHMSGNMVSRWTDIFETDGEKPGRNRDGEFVNSIRNREELFEVWDKGWDVFFQTLNSLREEDLLRQIFIRNETHTVMDAIERQMYHYSYHIGQIVYIAKMLKSDQWKTLTIPRNK</sequence>
<evidence type="ECO:0008006" key="3">
    <source>
        <dbReference type="Google" id="ProtNLM"/>
    </source>
</evidence>
<keyword evidence="2" id="KW-1185">Reference proteome</keyword>
<organism evidence="1 2">
    <name type="scientific">Fictibacillus barbaricus</name>
    <dbReference type="NCBI Taxonomy" id="182136"/>
    <lineage>
        <taxon>Bacteria</taxon>
        <taxon>Bacillati</taxon>
        <taxon>Bacillota</taxon>
        <taxon>Bacilli</taxon>
        <taxon>Bacillales</taxon>
        <taxon>Fictibacillaceae</taxon>
        <taxon>Fictibacillus</taxon>
    </lineage>
</organism>
<dbReference type="SUPFAM" id="SSF109854">
    <property type="entry name" value="DinB/YfiT-like putative metalloenzymes"/>
    <property type="match status" value="1"/>
</dbReference>
<evidence type="ECO:0000313" key="2">
    <source>
        <dbReference type="Proteomes" id="UP001258181"/>
    </source>
</evidence>
<dbReference type="RefSeq" id="WP_310255995.1">
    <property type="nucleotide sequence ID" value="NZ_JAVDWA010000001.1"/>
</dbReference>
<dbReference type="InterPro" id="IPR011466">
    <property type="entry name" value="DUF1572"/>
</dbReference>
<dbReference type="InterPro" id="IPR034660">
    <property type="entry name" value="DinB/YfiT-like"/>
</dbReference>
<reference evidence="1 2" key="1">
    <citation type="submission" date="2023-07" db="EMBL/GenBank/DDBJ databases">
        <title>Sorghum-associated microbial communities from plants grown in Nebraska, USA.</title>
        <authorList>
            <person name="Schachtman D."/>
        </authorList>
    </citation>
    <scope>NUCLEOTIDE SEQUENCE [LARGE SCALE GENOMIC DNA]</scope>
    <source>
        <strain evidence="1 2">BE211</strain>
    </source>
</reference>
<comment type="caution">
    <text evidence="1">The sequence shown here is derived from an EMBL/GenBank/DDBJ whole genome shotgun (WGS) entry which is preliminary data.</text>
</comment>
<gene>
    <name evidence="1" type="ORF">J2X07_000400</name>
</gene>
<evidence type="ECO:0000313" key="1">
    <source>
        <dbReference type="EMBL" id="MDR7071425.1"/>
    </source>
</evidence>
<proteinExistence type="predicted"/>
<dbReference type="Gene3D" id="1.20.120.450">
    <property type="entry name" value="dinb family like domain"/>
    <property type="match status" value="1"/>
</dbReference>
<dbReference type="EMBL" id="JAVDWA010000001">
    <property type="protein sequence ID" value="MDR7071425.1"/>
    <property type="molecule type" value="Genomic_DNA"/>
</dbReference>
<dbReference type="Pfam" id="PF07609">
    <property type="entry name" value="DUF1572"/>
    <property type="match status" value="1"/>
</dbReference>
<dbReference type="Proteomes" id="UP001258181">
    <property type="component" value="Unassembled WGS sequence"/>
</dbReference>
<accession>A0ABU1TW40</accession>
<name>A0ABU1TW40_9BACL</name>